<accession>A0A1G8DHZ3</accession>
<reference evidence="1 2" key="1">
    <citation type="submission" date="2016-10" db="EMBL/GenBank/DDBJ databases">
        <authorList>
            <person name="de Groot N.N."/>
        </authorList>
    </citation>
    <scope>NUCLEOTIDE SEQUENCE [LARGE SCALE GENOMIC DNA]</scope>
    <source>
        <strain evidence="1 2">CPCC 201354</strain>
    </source>
</reference>
<evidence type="ECO:0000313" key="1">
    <source>
        <dbReference type="EMBL" id="SDH56950.1"/>
    </source>
</evidence>
<protein>
    <recommendedName>
        <fullName evidence="3">DUF4243 domain-containing protein</fullName>
    </recommendedName>
</protein>
<evidence type="ECO:0000313" key="2">
    <source>
        <dbReference type="Proteomes" id="UP000198923"/>
    </source>
</evidence>
<dbReference type="EMBL" id="FNCN01000018">
    <property type="protein sequence ID" value="SDH56950.1"/>
    <property type="molecule type" value="Genomic_DNA"/>
</dbReference>
<name>A0A1G8DHZ3_9ACTN</name>
<dbReference type="RefSeq" id="WP_176955543.1">
    <property type="nucleotide sequence ID" value="NZ_FNCN01000018.1"/>
</dbReference>
<keyword evidence="2" id="KW-1185">Reference proteome</keyword>
<dbReference type="AlphaFoldDB" id="A0A1G8DHZ3"/>
<gene>
    <name evidence="1" type="ORF">SAMN05421505_11848</name>
</gene>
<dbReference type="Proteomes" id="UP000198923">
    <property type="component" value="Unassembled WGS sequence"/>
</dbReference>
<sequence length="337" mass="36382">MDHLDEALVRLAPTGPEFRGGLSNHGPMVAEALLRLGAEDLVPDWVTGYLPDLDAQPPAQGRITHWREALGDMRRLGAWTRHFQERLAEAAWRDVLAEWWPRLTPGLAAGATHGVIRTAHAVRSLADRETAPRRTELGHALAYWAAGYAELPGRPRTCGSRTLREAVERMPLLDRPPSGLIVRHLGSLGDLPDFPGAVSALRPPRDVPADLSDLIAAFTGLFLTHGRHAPIGFIHAVTAPAAVSSILTELPPATWRPTYDALWQVGAALYSGYCHGGTVEPLPHGDPPAPGDLAGLAAETGEAHAIKMTEAVLRRHAADPDPVYLHAAHRAVELLRP</sequence>
<evidence type="ECO:0008006" key="3">
    <source>
        <dbReference type="Google" id="ProtNLM"/>
    </source>
</evidence>
<proteinExistence type="predicted"/>
<organism evidence="1 2">
    <name type="scientific">Sinosporangium album</name>
    <dbReference type="NCBI Taxonomy" id="504805"/>
    <lineage>
        <taxon>Bacteria</taxon>
        <taxon>Bacillati</taxon>
        <taxon>Actinomycetota</taxon>
        <taxon>Actinomycetes</taxon>
        <taxon>Streptosporangiales</taxon>
        <taxon>Streptosporangiaceae</taxon>
        <taxon>Sinosporangium</taxon>
    </lineage>
</organism>